<sequence>MLTSLHLPYPVVIEVPNAMIFIMFVDHKICRLAELQLNLEEEVRHHLTHLRVHQAQMTSDLTAQEEAIVIDAREGIRDPVHHLLDHHLRLVNVYPGRILTYDPY</sequence>
<protein>
    <submittedName>
        <fullName evidence="1">Uncharacterized protein</fullName>
    </submittedName>
</protein>
<evidence type="ECO:0000313" key="2">
    <source>
        <dbReference type="Proteomes" id="UP000541610"/>
    </source>
</evidence>
<accession>A0A7J6NYF9</accession>
<comment type="caution">
    <text evidence="1">The sequence shown here is derived from an EMBL/GenBank/DDBJ whole genome shotgun (WGS) entry which is preliminary data.</text>
</comment>
<proteinExistence type="predicted"/>
<organism evidence="1 2">
    <name type="scientific">Perkinsus olseni</name>
    <name type="common">Perkinsus atlanticus</name>
    <dbReference type="NCBI Taxonomy" id="32597"/>
    <lineage>
        <taxon>Eukaryota</taxon>
        <taxon>Sar</taxon>
        <taxon>Alveolata</taxon>
        <taxon>Perkinsozoa</taxon>
        <taxon>Perkinsea</taxon>
        <taxon>Perkinsida</taxon>
        <taxon>Perkinsidae</taxon>
        <taxon>Perkinsus</taxon>
    </lineage>
</organism>
<name>A0A7J6NYF9_PEROL</name>
<dbReference type="Proteomes" id="UP000541610">
    <property type="component" value="Unassembled WGS sequence"/>
</dbReference>
<dbReference type="AlphaFoldDB" id="A0A7J6NYF9"/>
<evidence type="ECO:0000313" key="1">
    <source>
        <dbReference type="EMBL" id="KAF4688909.1"/>
    </source>
</evidence>
<reference evidence="1 2" key="1">
    <citation type="submission" date="2020-04" db="EMBL/GenBank/DDBJ databases">
        <title>Perkinsus olseni comparative genomics.</title>
        <authorList>
            <person name="Bogema D.R."/>
        </authorList>
    </citation>
    <scope>NUCLEOTIDE SEQUENCE [LARGE SCALE GENOMIC DNA]</scope>
    <source>
        <strain evidence="1">00978-12</strain>
    </source>
</reference>
<gene>
    <name evidence="1" type="ORF">FOZ60_002226</name>
</gene>
<dbReference type="EMBL" id="JABANP010000138">
    <property type="protein sequence ID" value="KAF4688909.1"/>
    <property type="molecule type" value="Genomic_DNA"/>
</dbReference>